<keyword evidence="4" id="KW-1185">Reference proteome</keyword>
<feature type="domain" description="Myb/SANT-like" evidence="2">
    <location>
        <begin position="19"/>
        <end position="114"/>
    </location>
</feature>
<feature type="region of interest" description="Disordered" evidence="1">
    <location>
        <begin position="195"/>
        <end position="230"/>
    </location>
</feature>
<protein>
    <recommendedName>
        <fullName evidence="2">Myb/SANT-like domain-containing protein</fullName>
    </recommendedName>
</protein>
<evidence type="ECO:0000256" key="1">
    <source>
        <dbReference type="SAM" id="MobiDB-lite"/>
    </source>
</evidence>
<feature type="compositionally biased region" description="Basic residues" evidence="1">
    <location>
        <begin position="214"/>
        <end position="224"/>
    </location>
</feature>
<accession>A0AAV2G8B3</accession>
<dbReference type="InterPro" id="IPR024752">
    <property type="entry name" value="Myb/SANT-like_dom"/>
</dbReference>
<reference evidence="3 4" key="1">
    <citation type="submission" date="2024-04" db="EMBL/GenBank/DDBJ databases">
        <authorList>
            <person name="Fracassetti M."/>
        </authorList>
    </citation>
    <scope>NUCLEOTIDE SEQUENCE [LARGE SCALE GENOMIC DNA]</scope>
</reference>
<sequence>MAPRRRKDANAVPRAYTFWDSKHDGPFLKCLLELTEKGQIEDGQCKNGVFKEIERMMEKLVPGCGLKAKGTIKTRVKKLKHWYHSTVMMRQLSGFGWNEEYAYLDAPENVWDNFLKSHADCKSYKRAPLPQFFELGSVFGKGRATGDAGFSGNDPNISELEDDSSDEDDSPPYPLDQMNTNVVDETMLNIINDGVEARVNKKRPTTNSEPSPSHQKKKKKKNKNKKGDAEERIGEVCTEFGGLRPLIKESVDTIARALGESEDYNIMRKELLTNLEKMDGLTRAQMIIAVRKFSNNTGDLKCFYELEKVEDRLTLVLNLLKDE</sequence>
<organism evidence="3 4">
    <name type="scientific">Linum trigynum</name>
    <dbReference type="NCBI Taxonomy" id="586398"/>
    <lineage>
        <taxon>Eukaryota</taxon>
        <taxon>Viridiplantae</taxon>
        <taxon>Streptophyta</taxon>
        <taxon>Embryophyta</taxon>
        <taxon>Tracheophyta</taxon>
        <taxon>Spermatophyta</taxon>
        <taxon>Magnoliopsida</taxon>
        <taxon>eudicotyledons</taxon>
        <taxon>Gunneridae</taxon>
        <taxon>Pentapetalae</taxon>
        <taxon>rosids</taxon>
        <taxon>fabids</taxon>
        <taxon>Malpighiales</taxon>
        <taxon>Linaceae</taxon>
        <taxon>Linum</taxon>
    </lineage>
</organism>
<evidence type="ECO:0000259" key="2">
    <source>
        <dbReference type="Pfam" id="PF12776"/>
    </source>
</evidence>
<evidence type="ECO:0000313" key="4">
    <source>
        <dbReference type="Proteomes" id="UP001497516"/>
    </source>
</evidence>
<name>A0AAV2G8B3_9ROSI</name>
<dbReference type="EMBL" id="OZ034821">
    <property type="protein sequence ID" value="CAL1406896.1"/>
    <property type="molecule type" value="Genomic_DNA"/>
</dbReference>
<dbReference type="PANTHER" id="PTHR46250:SF15">
    <property type="entry name" value="OS01G0523800 PROTEIN"/>
    <property type="match status" value="1"/>
</dbReference>
<gene>
    <name evidence="3" type="ORF">LTRI10_LOCUS46590</name>
</gene>
<feature type="compositionally biased region" description="Acidic residues" evidence="1">
    <location>
        <begin position="159"/>
        <end position="170"/>
    </location>
</feature>
<feature type="region of interest" description="Disordered" evidence="1">
    <location>
        <begin position="146"/>
        <end position="181"/>
    </location>
</feature>
<evidence type="ECO:0000313" key="3">
    <source>
        <dbReference type="EMBL" id="CAL1406896.1"/>
    </source>
</evidence>
<dbReference type="PANTHER" id="PTHR46250">
    <property type="entry name" value="MYB/SANT-LIKE DNA-BINDING DOMAIN PROTEIN-RELATED"/>
    <property type="match status" value="1"/>
</dbReference>
<proteinExistence type="predicted"/>
<dbReference type="Proteomes" id="UP001497516">
    <property type="component" value="Chromosome 8"/>
</dbReference>
<dbReference type="Pfam" id="PF12776">
    <property type="entry name" value="Myb_DNA-bind_3"/>
    <property type="match status" value="1"/>
</dbReference>
<dbReference type="AlphaFoldDB" id="A0AAV2G8B3"/>